<dbReference type="Proteomes" id="UP000251186">
    <property type="component" value="Unassembled WGS sequence"/>
</dbReference>
<organism evidence="1 2">
    <name type="scientific">Brevundimonas vesicularis</name>
    <name type="common">Pseudomonas vesicularis</name>
    <dbReference type="NCBI Taxonomy" id="41276"/>
    <lineage>
        <taxon>Bacteria</taxon>
        <taxon>Pseudomonadati</taxon>
        <taxon>Pseudomonadota</taxon>
        <taxon>Alphaproteobacteria</taxon>
        <taxon>Caulobacterales</taxon>
        <taxon>Caulobacteraceae</taxon>
        <taxon>Brevundimonas</taxon>
    </lineage>
</organism>
<dbReference type="EMBL" id="UAQP01000014">
    <property type="protein sequence ID" value="SPU55908.1"/>
    <property type="molecule type" value="Genomic_DNA"/>
</dbReference>
<protein>
    <submittedName>
        <fullName evidence="1">Uncharacterized protein</fullName>
    </submittedName>
</protein>
<accession>A0A2X1BHN7</accession>
<dbReference type="RefSeq" id="WP_112863738.1">
    <property type="nucleotide sequence ID" value="NZ_UAQP01000014.1"/>
</dbReference>
<name>A0A2X1BHN7_BREVE</name>
<reference evidence="1 2" key="1">
    <citation type="submission" date="2018-06" db="EMBL/GenBank/DDBJ databases">
        <authorList>
            <consortium name="Pathogen Informatics"/>
            <person name="Doyle S."/>
        </authorList>
    </citation>
    <scope>NUCLEOTIDE SEQUENCE [LARGE SCALE GENOMIC DNA]</scope>
    <source>
        <strain evidence="1 2">NCTC11166</strain>
    </source>
</reference>
<sequence length="370" mass="42219">MNVYAEDLRRIRKSYSGHVATAVPSRSFVCRTGRSWAYGFTLTWAPGSISVSGDVGEIIVRNHGLGTLKSALRWAAGSDYDYLLSKSEIRQSYDADATARHIIEAANRQAVSSLQTIREELQWWRRCKPDADDYRADEYAAEMERWRADRPTRDHLKCRDSDEGRPYYAREDKGLVAPDGWDVWLGIWKGVHRYGDADDIFTRGGRSALAEEVESLCESRDRAVGLAIDAGIDDYYGDDRFTFSDLMRVEAVRIGARLALGVLEQEEFDANPYAWTDCDFWGNTTPPRTGFEEWVARAFVDHAALTWDHAMTTARVTVDVELDMLDQGYNRAEHRVHTRARYGCEALPWTPEDALRMALDELEHWREDAA</sequence>
<proteinExistence type="predicted"/>
<evidence type="ECO:0000313" key="2">
    <source>
        <dbReference type="Proteomes" id="UP000251186"/>
    </source>
</evidence>
<dbReference type="AlphaFoldDB" id="A0A2X1BHN7"/>
<gene>
    <name evidence="1" type="ORF">NCTC11166_03311</name>
</gene>
<evidence type="ECO:0000313" key="1">
    <source>
        <dbReference type="EMBL" id="SPU55908.1"/>
    </source>
</evidence>